<evidence type="ECO:0000313" key="1">
    <source>
        <dbReference type="EMBL" id="TMS14502.1"/>
    </source>
</evidence>
<sequence>MRRKEKRLLQFAGLLIAALLFLPNVGLWSLYRDRVFDNSPDTVDGPGGIPQIQGVNRLNKDAQMGRDGVRRKDWHDYEAIKRDLSRSEEIQCGGIDCLSSCICLDSEICVCLTQVMVNRAKPFPLTDADRVDQAYRENGFNIYVSDRISLNRSVPDIRHPNCKQKLYAEKLPNTSIIIPFHNEGWSSLLRTVHSVLNRSPPQLIAEVILVDDFS</sequence>
<organism evidence="1 2">
    <name type="scientific">Larimichthys crocea</name>
    <name type="common">Large yellow croaker</name>
    <name type="synonym">Pseudosciaena crocea</name>
    <dbReference type="NCBI Taxonomy" id="215358"/>
    <lineage>
        <taxon>Eukaryota</taxon>
        <taxon>Metazoa</taxon>
        <taxon>Chordata</taxon>
        <taxon>Craniata</taxon>
        <taxon>Vertebrata</taxon>
        <taxon>Euteleostomi</taxon>
        <taxon>Actinopterygii</taxon>
        <taxon>Neopterygii</taxon>
        <taxon>Teleostei</taxon>
        <taxon>Neoteleostei</taxon>
        <taxon>Acanthomorphata</taxon>
        <taxon>Eupercaria</taxon>
        <taxon>Sciaenidae</taxon>
        <taxon>Larimichthys</taxon>
    </lineage>
</organism>
<keyword evidence="2" id="KW-1185">Reference proteome</keyword>
<name>A0ACD3R594_LARCR</name>
<gene>
    <name evidence="1" type="ORF">E3U43_022982</name>
</gene>
<dbReference type="Proteomes" id="UP000793456">
    <property type="component" value="Chromosome X"/>
</dbReference>
<evidence type="ECO:0000313" key="2">
    <source>
        <dbReference type="Proteomes" id="UP000793456"/>
    </source>
</evidence>
<protein>
    <submittedName>
        <fullName evidence="1">Uncharacterized protein</fullName>
    </submittedName>
</protein>
<accession>A0ACD3R594</accession>
<proteinExistence type="predicted"/>
<reference evidence="1" key="1">
    <citation type="submission" date="2018-11" db="EMBL/GenBank/DDBJ databases">
        <title>The sequence and de novo assembly of Larimichthys crocea genome using PacBio and Hi-C technologies.</title>
        <authorList>
            <person name="Xu P."/>
            <person name="Chen B."/>
            <person name="Zhou Z."/>
            <person name="Ke Q."/>
            <person name="Wu Y."/>
            <person name="Bai H."/>
            <person name="Pu F."/>
        </authorList>
    </citation>
    <scope>NUCLEOTIDE SEQUENCE</scope>
    <source>
        <tissue evidence="1">Muscle</tissue>
    </source>
</reference>
<dbReference type="EMBL" id="CM011683">
    <property type="protein sequence ID" value="TMS14502.1"/>
    <property type="molecule type" value="Genomic_DNA"/>
</dbReference>
<comment type="caution">
    <text evidence="1">The sequence shown here is derived from an EMBL/GenBank/DDBJ whole genome shotgun (WGS) entry which is preliminary data.</text>
</comment>